<sequence length="279" mass="32575">MTKKRLDSPLVNQWLIELDAVIRHEVLHYLVESRVIEAGDLFLDPLPMALEQELLSALLIHMDKLYETEDDTELAELISSVGSLESLNATQRFLDEHDFFLQVIEKTSFEDLSKQAQNALTNKYPIAIRTVEYLMIQTGENCLPPCLKSPKLNECFNIENLWLENNLEEILVFHTEIIKNQRNAKKVNQDKPKLVTSNKKYELIDIKIEKNNDEIRLISNYKLAKLNNKHRQQVLAYCEELVKHHIEQYTSTQNQTETSDIPIPPPEKMLAIYHRFILH</sequence>
<gene>
    <name evidence="1" type="ORF">C9J12_15085</name>
</gene>
<keyword evidence="2" id="KW-1185">Reference proteome</keyword>
<dbReference type="EMBL" id="PYMJ01000015">
    <property type="protein sequence ID" value="PSU47326.1"/>
    <property type="molecule type" value="Genomic_DNA"/>
</dbReference>
<dbReference type="RefSeq" id="WP_107243473.1">
    <property type="nucleotide sequence ID" value="NZ_PYMJ01000015.1"/>
</dbReference>
<accession>A0A2T3JEK5</accession>
<reference evidence="1 2" key="1">
    <citation type="submission" date="2018-01" db="EMBL/GenBank/DDBJ databases">
        <title>Whole genome sequencing of Histamine producing bacteria.</title>
        <authorList>
            <person name="Butler K."/>
        </authorList>
    </citation>
    <scope>NUCLEOTIDE SEQUENCE [LARGE SCALE GENOMIC DNA]</scope>
    <source>
        <strain evidence="1 2">JCM 12947</strain>
    </source>
</reference>
<organism evidence="1 2">
    <name type="scientific">Photobacterium frigidiphilum</name>
    <dbReference type="NCBI Taxonomy" id="264736"/>
    <lineage>
        <taxon>Bacteria</taxon>
        <taxon>Pseudomonadati</taxon>
        <taxon>Pseudomonadota</taxon>
        <taxon>Gammaproteobacteria</taxon>
        <taxon>Vibrionales</taxon>
        <taxon>Vibrionaceae</taxon>
        <taxon>Photobacterium</taxon>
    </lineage>
</organism>
<dbReference type="AlphaFoldDB" id="A0A2T3JEK5"/>
<proteinExistence type="predicted"/>
<protein>
    <submittedName>
        <fullName evidence="1">Uncharacterized protein</fullName>
    </submittedName>
</protein>
<comment type="caution">
    <text evidence="1">The sequence shown here is derived from an EMBL/GenBank/DDBJ whole genome shotgun (WGS) entry which is preliminary data.</text>
</comment>
<dbReference type="Proteomes" id="UP000240987">
    <property type="component" value="Unassembled WGS sequence"/>
</dbReference>
<dbReference type="OrthoDB" id="9967103at2"/>
<evidence type="ECO:0000313" key="2">
    <source>
        <dbReference type="Proteomes" id="UP000240987"/>
    </source>
</evidence>
<name>A0A2T3JEK5_9GAMM</name>
<evidence type="ECO:0000313" key="1">
    <source>
        <dbReference type="EMBL" id="PSU47326.1"/>
    </source>
</evidence>